<evidence type="ECO:0000256" key="1">
    <source>
        <dbReference type="ARBA" id="ARBA00023002"/>
    </source>
</evidence>
<evidence type="ECO:0000313" key="3">
    <source>
        <dbReference type="EMBL" id="KIW05011.1"/>
    </source>
</evidence>
<dbReference type="AlphaFoldDB" id="A0A0D1XQV3"/>
<dbReference type="InterPro" id="IPR050791">
    <property type="entry name" value="Aldo-Keto_reductase"/>
</dbReference>
<dbReference type="OrthoDB" id="37537at2759"/>
<dbReference type="SUPFAM" id="SSF51430">
    <property type="entry name" value="NAD(P)-linked oxidoreductase"/>
    <property type="match status" value="1"/>
</dbReference>
<dbReference type="Proteomes" id="UP000053259">
    <property type="component" value="Unassembled WGS sequence"/>
</dbReference>
<reference evidence="3 4" key="1">
    <citation type="submission" date="2015-01" db="EMBL/GenBank/DDBJ databases">
        <title>The Genome Sequence of Ochroconis gallopava CBS43764.</title>
        <authorList>
            <consortium name="The Broad Institute Genomics Platform"/>
            <person name="Cuomo C."/>
            <person name="de Hoog S."/>
            <person name="Gorbushina A."/>
            <person name="Stielow B."/>
            <person name="Teixiera M."/>
            <person name="Abouelleil A."/>
            <person name="Chapman S.B."/>
            <person name="Priest M."/>
            <person name="Young S.K."/>
            <person name="Wortman J."/>
            <person name="Nusbaum C."/>
            <person name="Birren B."/>
        </authorList>
    </citation>
    <scope>NUCLEOTIDE SEQUENCE [LARGE SCALE GENOMIC DNA]</scope>
    <source>
        <strain evidence="3 4">CBS 43764</strain>
    </source>
</reference>
<protein>
    <recommendedName>
        <fullName evidence="2">NADP-dependent oxidoreductase domain-containing protein</fullName>
    </recommendedName>
</protein>
<gene>
    <name evidence="3" type="ORF">PV09_04168</name>
</gene>
<dbReference type="PANTHER" id="PTHR43625:SF40">
    <property type="entry name" value="ALDO-KETO REDUCTASE YAKC [NADP(+)]"/>
    <property type="match status" value="1"/>
</dbReference>
<dbReference type="PANTHER" id="PTHR43625">
    <property type="entry name" value="AFLATOXIN B1 ALDEHYDE REDUCTASE"/>
    <property type="match status" value="1"/>
</dbReference>
<dbReference type="GeneID" id="27312141"/>
<dbReference type="InterPro" id="IPR023210">
    <property type="entry name" value="NADP_OxRdtase_dom"/>
</dbReference>
<dbReference type="EMBL" id="KN847539">
    <property type="protein sequence ID" value="KIW05011.1"/>
    <property type="molecule type" value="Genomic_DNA"/>
</dbReference>
<dbReference type="VEuPathDB" id="FungiDB:PV09_04168"/>
<sequence length="347" mass="38557">MAPSGPPLRQLGKNGPQVPALGFGLMGLAGAYGAKPSEEEQFKVLDRALELGNTFWDTADIYGFNDEMLNAWFKRTGKRDQIFLATKFGILMERGTTDFKGLNSSGAYCKKACEASLERMGIKTIDLYYAHRLNPDTPIEETMRAMVELKAEGKIRYIGICGASSNALRRACKIAHVDAVQVEYSPFVRDIETEAGTDLLKTCRELGIAVVAYAPLGRGLLTGSHKTNASLEEEDVRKKYMPWFRPENIESNAKVVEQFKCFADKKNCTTAQLAIAWVVKQGKDIIPIPGTRSIKYLEQNWHSLDVHLSDEEEAEIRAFLENADIQGSNETDAGKRLSFVDTKEESA</sequence>
<name>A0A0D1XQV3_9PEZI</name>
<dbReference type="InParanoid" id="A0A0D1XQV3"/>
<evidence type="ECO:0000313" key="4">
    <source>
        <dbReference type="Proteomes" id="UP000053259"/>
    </source>
</evidence>
<feature type="domain" description="NADP-dependent oxidoreductase" evidence="2">
    <location>
        <begin position="21"/>
        <end position="320"/>
    </location>
</feature>
<proteinExistence type="predicted"/>
<keyword evidence="4" id="KW-1185">Reference proteome</keyword>
<accession>A0A0D1XQV3</accession>
<dbReference type="Pfam" id="PF00248">
    <property type="entry name" value="Aldo_ket_red"/>
    <property type="match status" value="1"/>
</dbReference>
<dbReference type="InterPro" id="IPR036812">
    <property type="entry name" value="NAD(P)_OxRdtase_dom_sf"/>
</dbReference>
<dbReference type="Gene3D" id="3.20.20.100">
    <property type="entry name" value="NADP-dependent oxidoreductase domain"/>
    <property type="match status" value="1"/>
</dbReference>
<evidence type="ECO:0000259" key="2">
    <source>
        <dbReference type="Pfam" id="PF00248"/>
    </source>
</evidence>
<keyword evidence="1" id="KW-0560">Oxidoreductase</keyword>
<organism evidence="3 4">
    <name type="scientific">Verruconis gallopava</name>
    <dbReference type="NCBI Taxonomy" id="253628"/>
    <lineage>
        <taxon>Eukaryota</taxon>
        <taxon>Fungi</taxon>
        <taxon>Dikarya</taxon>
        <taxon>Ascomycota</taxon>
        <taxon>Pezizomycotina</taxon>
        <taxon>Dothideomycetes</taxon>
        <taxon>Pleosporomycetidae</taxon>
        <taxon>Venturiales</taxon>
        <taxon>Sympoventuriaceae</taxon>
        <taxon>Verruconis</taxon>
    </lineage>
</organism>
<dbReference type="GO" id="GO:0005737">
    <property type="term" value="C:cytoplasm"/>
    <property type="evidence" value="ECO:0007669"/>
    <property type="project" value="TreeGrafter"/>
</dbReference>
<dbReference type="HOGENOM" id="CLU_023205_2_1_1"/>
<dbReference type="STRING" id="253628.A0A0D1XQV3"/>
<dbReference type="RefSeq" id="XP_016214880.1">
    <property type="nucleotide sequence ID" value="XM_016357476.1"/>
</dbReference>
<dbReference type="GO" id="GO:0016491">
    <property type="term" value="F:oxidoreductase activity"/>
    <property type="evidence" value="ECO:0007669"/>
    <property type="project" value="UniProtKB-KW"/>
</dbReference>